<sequence length="35" mass="4014">MTWPVQNFPVFLALKISFLASSARLESLPCCKMKR</sequence>
<accession>A0A0E9SWC2</accession>
<protein>
    <submittedName>
        <fullName evidence="1">Uncharacterized protein</fullName>
    </submittedName>
</protein>
<name>A0A0E9SWC2_ANGAN</name>
<organism evidence="1">
    <name type="scientific">Anguilla anguilla</name>
    <name type="common">European freshwater eel</name>
    <name type="synonym">Muraena anguilla</name>
    <dbReference type="NCBI Taxonomy" id="7936"/>
    <lineage>
        <taxon>Eukaryota</taxon>
        <taxon>Metazoa</taxon>
        <taxon>Chordata</taxon>
        <taxon>Craniata</taxon>
        <taxon>Vertebrata</taxon>
        <taxon>Euteleostomi</taxon>
        <taxon>Actinopterygii</taxon>
        <taxon>Neopterygii</taxon>
        <taxon>Teleostei</taxon>
        <taxon>Anguilliformes</taxon>
        <taxon>Anguillidae</taxon>
        <taxon>Anguilla</taxon>
    </lineage>
</organism>
<dbReference type="EMBL" id="GBXM01063627">
    <property type="protein sequence ID" value="JAH44950.1"/>
    <property type="molecule type" value="Transcribed_RNA"/>
</dbReference>
<reference evidence="1" key="2">
    <citation type="journal article" date="2015" name="Fish Shellfish Immunol.">
        <title>Early steps in the European eel (Anguilla anguilla)-Vibrio vulnificus interaction in the gills: Role of the RtxA13 toxin.</title>
        <authorList>
            <person name="Callol A."/>
            <person name="Pajuelo D."/>
            <person name="Ebbesson L."/>
            <person name="Teles M."/>
            <person name="MacKenzie S."/>
            <person name="Amaro C."/>
        </authorList>
    </citation>
    <scope>NUCLEOTIDE SEQUENCE</scope>
</reference>
<proteinExistence type="predicted"/>
<evidence type="ECO:0000313" key="1">
    <source>
        <dbReference type="EMBL" id="JAH44950.1"/>
    </source>
</evidence>
<reference evidence="1" key="1">
    <citation type="submission" date="2014-11" db="EMBL/GenBank/DDBJ databases">
        <authorList>
            <person name="Amaro Gonzalez C."/>
        </authorList>
    </citation>
    <scope>NUCLEOTIDE SEQUENCE</scope>
</reference>
<dbReference type="AlphaFoldDB" id="A0A0E9SWC2"/>